<dbReference type="PANTHER" id="PTHR43806">
    <property type="entry name" value="PEPTIDASE S8"/>
    <property type="match status" value="1"/>
</dbReference>
<dbReference type="PROSITE" id="PS00138">
    <property type="entry name" value="SUBTILASE_SER"/>
    <property type="match status" value="1"/>
</dbReference>
<proteinExistence type="inferred from homology"/>
<organism evidence="7 8">
    <name type="scientific">Azospirillum brasilense</name>
    <dbReference type="NCBI Taxonomy" id="192"/>
    <lineage>
        <taxon>Bacteria</taxon>
        <taxon>Pseudomonadati</taxon>
        <taxon>Pseudomonadota</taxon>
        <taxon>Alphaproteobacteria</taxon>
        <taxon>Rhodospirillales</taxon>
        <taxon>Azospirillaceae</taxon>
        <taxon>Azospirillum</taxon>
    </lineage>
</organism>
<comment type="similarity">
    <text evidence="1 5">Belongs to the peptidase S8 family.</text>
</comment>
<dbReference type="SUPFAM" id="SSF52743">
    <property type="entry name" value="Subtilisin-like"/>
    <property type="match status" value="1"/>
</dbReference>
<dbReference type="Gene3D" id="3.40.50.200">
    <property type="entry name" value="Peptidase S8/S53 domain"/>
    <property type="match status" value="1"/>
</dbReference>
<keyword evidence="3 5" id="KW-0378">Hydrolase</keyword>
<dbReference type="InterPro" id="IPR023828">
    <property type="entry name" value="Peptidase_S8_Ser-AS"/>
</dbReference>
<accession>A0A4D8Q753</accession>
<dbReference type="PANTHER" id="PTHR43806:SF11">
    <property type="entry name" value="CEREVISIN-RELATED"/>
    <property type="match status" value="1"/>
</dbReference>
<evidence type="ECO:0000259" key="6">
    <source>
        <dbReference type="Pfam" id="PF00082"/>
    </source>
</evidence>
<evidence type="ECO:0000256" key="5">
    <source>
        <dbReference type="PROSITE-ProRule" id="PRU01240"/>
    </source>
</evidence>
<dbReference type="PROSITE" id="PS00137">
    <property type="entry name" value="SUBTILASE_HIS"/>
    <property type="match status" value="1"/>
</dbReference>
<dbReference type="InterPro" id="IPR000209">
    <property type="entry name" value="Peptidase_S8/S53_dom"/>
</dbReference>
<dbReference type="InterPro" id="IPR036852">
    <property type="entry name" value="Peptidase_S8/S53_dom_sf"/>
</dbReference>
<keyword evidence="4 5" id="KW-0720">Serine protease</keyword>
<dbReference type="InterPro" id="IPR015500">
    <property type="entry name" value="Peptidase_S8_subtilisin-rel"/>
</dbReference>
<evidence type="ECO:0000256" key="1">
    <source>
        <dbReference type="ARBA" id="ARBA00011073"/>
    </source>
</evidence>
<evidence type="ECO:0000256" key="4">
    <source>
        <dbReference type="ARBA" id="ARBA00022825"/>
    </source>
</evidence>
<reference evidence="7 8" key="1">
    <citation type="submission" date="2018-09" db="EMBL/GenBank/DDBJ databases">
        <title>Whole genome based analysis of evolution and adaptive divergence in Indian and Brazilian strains of Azospirillum brasilense.</title>
        <authorList>
            <person name="Singh C."/>
            <person name="Tripathi A.K."/>
        </authorList>
    </citation>
    <scope>NUCLEOTIDE SEQUENCE [LARGE SCALE GENOMIC DNA]</scope>
    <source>
        <strain evidence="7 8">MTCC4036</strain>
        <plasmid evidence="7 8">p1</plasmid>
    </source>
</reference>
<name>A0A4D8Q753_AZOBR</name>
<dbReference type="InterPro" id="IPR022398">
    <property type="entry name" value="Peptidase_S8_His-AS"/>
</dbReference>
<dbReference type="GO" id="GO:0006508">
    <property type="term" value="P:proteolysis"/>
    <property type="evidence" value="ECO:0007669"/>
    <property type="project" value="UniProtKB-KW"/>
</dbReference>
<feature type="domain" description="Peptidase S8/S53" evidence="6">
    <location>
        <begin position="217"/>
        <end position="492"/>
    </location>
</feature>
<feature type="active site" description="Charge relay system" evidence="5">
    <location>
        <position position="224"/>
    </location>
</feature>
<evidence type="ECO:0000313" key="8">
    <source>
        <dbReference type="Proteomes" id="UP000298596"/>
    </source>
</evidence>
<dbReference type="PRINTS" id="PR00723">
    <property type="entry name" value="SUBTILISIN"/>
</dbReference>
<feature type="active site" description="Charge relay system" evidence="5">
    <location>
        <position position="440"/>
    </location>
</feature>
<evidence type="ECO:0000256" key="2">
    <source>
        <dbReference type="ARBA" id="ARBA00022670"/>
    </source>
</evidence>
<protein>
    <recommendedName>
        <fullName evidence="6">Peptidase S8/S53 domain-containing protein</fullName>
    </recommendedName>
</protein>
<dbReference type="InterPro" id="IPR050131">
    <property type="entry name" value="Peptidase_S8_subtilisin-like"/>
</dbReference>
<dbReference type="GO" id="GO:0004252">
    <property type="term" value="F:serine-type endopeptidase activity"/>
    <property type="evidence" value="ECO:0007669"/>
    <property type="project" value="UniProtKB-UniRule"/>
</dbReference>
<evidence type="ECO:0000313" key="7">
    <source>
        <dbReference type="EMBL" id="QCO03329.1"/>
    </source>
</evidence>
<dbReference type="PROSITE" id="PS51892">
    <property type="entry name" value="SUBTILASE"/>
    <property type="match status" value="1"/>
</dbReference>
<keyword evidence="7" id="KW-0614">Plasmid</keyword>
<geneLocation type="plasmid" evidence="7">
    <name>p1</name>
</geneLocation>
<dbReference type="Pfam" id="PF00082">
    <property type="entry name" value="Peptidase_S8"/>
    <property type="match status" value="1"/>
</dbReference>
<feature type="active site" description="Charge relay system" evidence="5">
    <location>
        <position position="259"/>
    </location>
</feature>
<sequence>MEEDMGYHYKVNGQTVDLDIDPSFVAVRFEDDQPKSGRAMATAAAHLGPFARRYEIPGEKLTLIPVGAAGPGPAAGIAEGAIQSLSAQPQVRNVMPVFRVSGNHVVASDRMIVGFDDPSAMDPILVKHRLEKVRVSGDTAVAILPPGADVFALVAAVDAEPEVRYAEPDFITIGQHIPKRSPEVPVLPLSAPLVPRQYALSITKADQAWQLVKGRADIRIAVLDEGVDTRHPDLAGVVVGTFDAADGDSFQEPNAWDGHGTACAGLAAAIGDNNLGIRGVGAGCSILAIRIAYSEYAGGPWRISNEQVVSAIDWAWKNGADVLSNSWGGGPPSNAITEAFERARLRGRSGQGCVIVVAAGNMFQGVSFPATLPTVLSVAASNEYDEAKTPDSCDGEKNWGTNKGPEIDVAAPGVHNLTTDITGTSGYDGGDYIATFNGTSSATPLVAGACALMLSANPGLSEAAVRDIIKNTADKVGQFPYRNGRNDYFGHGRLNVLSAVQAALGPMSGAAATAETQPV</sequence>
<dbReference type="Proteomes" id="UP000298596">
    <property type="component" value="Plasmid p1"/>
</dbReference>
<evidence type="ECO:0000256" key="3">
    <source>
        <dbReference type="ARBA" id="ARBA00022801"/>
    </source>
</evidence>
<keyword evidence="2 5" id="KW-0645">Protease</keyword>
<gene>
    <name evidence="7" type="ORF">D3867_14590</name>
</gene>
<dbReference type="EMBL" id="CP032331">
    <property type="protein sequence ID" value="QCO03329.1"/>
    <property type="molecule type" value="Genomic_DNA"/>
</dbReference>
<dbReference type="AlphaFoldDB" id="A0A4D8Q753"/>